<dbReference type="Proteomes" id="UP001597214">
    <property type="component" value="Unassembled WGS sequence"/>
</dbReference>
<gene>
    <name evidence="1" type="ORF">ACFSCX_07870</name>
</gene>
<comment type="caution">
    <text evidence="1">The sequence shown here is derived from an EMBL/GenBank/DDBJ whole genome shotgun (WGS) entry which is preliminary data.</text>
</comment>
<protein>
    <submittedName>
        <fullName evidence="1">Uncharacterized protein</fullName>
    </submittedName>
</protein>
<name>A0ABW4LQT2_9BACI</name>
<reference evidence="2" key="1">
    <citation type="journal article" date="2019" name="Int. J. Syst. Evol. Microbiol.">
        <title>The Global Catalogue of Microorganisms (GCM) 10K type strain sequencing project: providing services to taxonomists for standard genome sequencing and annotation.</title>
        <authorList>
            <consortium name="The Broad Institute Genomics Platform"/>
            <consortium name="The Broad Institute Genome Sequencing Center for Infectious Disease"/>
            <person name="Wu L."/>
            <person name="Ma J."/>
        </authorList>
    </citation>
    <scope>NUCLEOTIDE SEQUENCE [LARGE SCALE GENOMIC DNA]</scope>
    <source>
        <strain evidence="2">CCUG 49339</strain>
    </source>
</reference>
<keyword evidence="2" id="KW-1185">Reference proteome</keyword>
<organism evidence="1 2">
    <name type="scientific">Bacillus salitolerans</name>
    <dbReference type="NCBI Taxonomy" id="1437434"/>
    <lineage>
        <taxon>Bacteria</taxon>
        <taxon>Bacillati</taxon>
        <taxon>Bacillota</taxon>
        <taxon>Bacilli</taxon>
        <taxon>Bacillales</taxon>
        <taxon>Bacillaceae</taxon>
        <taxon>Bacillus</taxon>
    </lineage>
</organism>
<dbReference type="EMBL" id="JBHUEM010000008">
    <property type="protein sequence ID" value="MFD1736480.1"/>
    <property type="molecule type" value="Genomic_DNA"/>
</dbReference>
<sequence>MEELLTLIENVIGKEAIAHLNGSPSPYNFPGDWSVNNARARSLGFKFTSLEHLIEKLVRFYYLADM</sequence>
<proteinExistence type="predicted"/>
<evidence type="ECO:0000313" key="2">
    <source>
        <dbReference type="Proteomes" id="UP001597214"/>
    </source>
</evidence>
<dbReference type="RefSeq" id="WP_377927638.1">
    <property type="nucleotide sequence ID" value="NZ_JBHUEM010000008.1"/>
</dbReference>
<evidence type="ECO:0000313" key="1">
    <source>
        <dbReference type="EMBL" id="MFD1736480.1"/>
    </source>
</evidence>
<accession>A0ABW4LQT2</accession>